<dbReference type="OrthoDB" id="1260000at2"/>
<evidence type="ECO:0000256" key="1">
    <source>
        <dbReference type="SAM" id="SignalP"/>
    </source>
</evidence>
<protein>
    <submittedName>
        <fullName evidence="2">Uncharacterized protein</fullName>
    </submittedName>
</protein>
<feature type="chain" id="PRO_5015172270" evidence="1">
    <location>
        <begin position="20"/>
        <end position="396"/>
    </location>
</feature>
<dbReference type="RefSeq" id="WP_106525256.1">
    <property type="nucleotide sequence ID" value="NZ_PYGD01000014.1"/>
</dbReference>
<feature type="signal peptide" evidence="1">
    <location>
        <begin position="1"/>
        <end position="19"/>
    </location>
</feature>
<evidence type="ECO:0000313" key="3">
    <source>
        <dbReference type="Proteomes" id="UP000240572"/>
    </source>
</evidence>
<gene>
    <name evidence="2" type="ORF">B0I18_114109</name>
</gene>
<dbReference type="EMBL" id="PYGD01000014">
    <property type="protein sequence ID" value="PSK88897.1"/>
    <property type="molecule type" value="Genomic_DNA"/>
</dbReference>
<dbReference type="AlphaFoldDB" id="A0A2P8CVB5"/>
<name>A0A2P8CVB5_9BACT</name>
<reference evidence="2 3" key="1">
    <citation type="submission" date="2018-03" db="EMBL/GenBank/DDBJ databases">
        <title>Genomic Encyclopedia of Type Strains, Phase III (KMG-III): the genomes of soil and plant-associated and newly described type strains.</title>
        <authorList>
            <person name="Whitman W."/>
        </authorList>
    </citation>
    <scope>NUCLEOTIDE SEQUENCE [LARGE SCALE GENOMIC DNA]</scope>
    <source>
        <strain evidence="2 3">CGMCC 1.12700</strain>
    </source>
</reference>
<accession>A0A2P8CVB5</accession>
<organism evidence="2 3">
    <name type="scientific">Taibaiella chishuiensis</name>
    <dbReference type="NCBI Taxonomy" id="1434707"/>
    <lineage>
        <taxon>Bacteria</taxon>
        <taxon>Pseudomonadati</taxon>
        <taxon>Bacteroidota</taxon>
        <taxon>Chitinophagia</taxon>
        <taxon>Chitinophagales</taxon>
        <taxon>Chitinophagaceae</taxon>
        <taxon>Taibaiella</taxon>
    </lineage>
</organism>
<sequence length="396" mass="45360">MKRILLLLLSVAGYTFSNAQEAPRYWKTENVTRIDNKPIWGITLAYMDMLAGMRIHLVQHGDSFSITFPFEKAMKQSDFKSFTYCRLPANGALLDSIYSIRREPGKLDILFCYAGRDGENRFVLHLSPLERPAYLRELDKLRKEREQVLQLVKPMDLSGLDLSQPLPAYCKPKMDLDMLNPIQLAEDLCDIEQLQTGSEQFDFMVKGKGKYAYNHFLLRNTRLINRVAATIGKTTYDNLSIVTSQDYTKLEAVMVEQKKAGKQNIQELYRFIQARLKKVKIEGHGLPKQFTADKASLFGIGTSFGLRWIEKDRVIELVIQTPDELYDQQTDNNVFIDSDKYEGAVPDDVTLNVFNHYLSLVEESDIKLYVVAQTFAELVRSEDLTGGTPSFLSDFK</sequence>
<dbReference type="Proteomes" id="UP000240572">
    <property type="component" value="Unassembled WGS sequence"/>
</dbReference>
<keyword evidence="1" id="KW-0732">Signal</keyword>
<keyword evidence="3" id="KW-1185">Reference proteome</keyword>
<proteinExistence type="predicted"/>
<evidence type="ECO:0000313" key="2">
    <source>
        <dbReference type="EMBL" id="PSK88897.1"/>
    </source>
</evidence>
<comment type="caution">
    <text evidence="2">The sequence shown here is derived from an EMBL/GenBank/DDBJ whole genome shotgun (WGS) entry which is preliminary data.</text>
</comment>